<sequence length="299" mass="32851">MKPNIHPIIPSNMKKILICTDGSSFAETSYRYGAYFARKLAAEIDVLCVTDIRSQQAVSTGNFSGSIGIDASENLLNRLVELEHEKAKINHQRAKLILQTAGSRLKSEGVDRINLIHKTGFLVDCLDEFEASSDLIVLGKRGEAASFASSHLGANLERIVRSSRKPCLVVPLEYQPIDRVLLAYDGSPTAQKMLQFIRESPLLKGVDLHIVKVATSKDSPTVNSRLQEAEQALQGSGFNPVICRLEGEPEKAIASYIIEQNIGFLLMGAYGHSRIHHLVIGSTTAQMVRSSNIPVLLFR</sequence>
<comment type="similarity">
    <text evidence="1">Belongs to the universal stress protein A family.</text>
</comment>
<evidence type="ECO:0000259" key="3">
    <source>
        <dbReference type="Pfam" id="PF00582"/>
    </source>
</evidence>
<keyword evidence="2" id="KW-0175">Coiled coil</keyword>
<dbReference type="RefSeq" id="WP_368005642.1">
    <property type="nucleotide sequence ID" value="NZ_JAMXFF010000007.1"/>
</dbReference>
<feature type="coiled-coil region" evidence="2">
    <location>
        <begin position="72"/>
        <end position="99"/>
    </location>
</feature>
<comment type="caution">
    <text evidence="4">The sequence shown here is derived from an EMBL/GenBank/DDBJ whole genome shotgun (WGS) entry which is preliminary data.</text>
</comment>
<evidence type="ECO:0000256" key="2">
    <source>
        <dbReference type="SAM" id="Coils"/>
    </source>
</evidence>
<gene>
    <name evidence="4" type="ORF">NG799_06545</name>
</gene>
<dbReference type="EMBL" id="JAMXFF010000007">
    <property type="protein sequence ID" value="MCT7965990.1"/>
    <property type="molecule type" value="Genomic_DNA"/>
</dbReference>
<keyword evidence="5" id="KW-1185">Reference proteome</keyword>
<dbReference type="CDD" id="cd00293">
    <property type="entry name" value="USP-like"/>
    <property type="match status" value="2"/>
</dbReference>
<dbReference type="Pfam" id="PF00582">
    <property type="entry name" value="Usp"/>
    <property type="match status" value="2"/>
</dbReference>
<evidence type="ECO:0000256" key="1">
    <source>
        <dbReference type="ARBA" id="ARBA00008791"/>
    </source>
</evidence>
<organism evidence="4 5">
    <name type="scientific">Laspinema palackyanum D2a</name>
    <dbReference type="NCBI Taxonomy" id="2953684"/>
    <lineage>
        <taxon>Bacteria</taxon>
        <taxon>Bacillati</taxon>
        <taxon>Cyanobacteriota</taxon>
        <taxon>Cyanophyceae</taxon>
        <taxon>Oscillatoriophycideae</taxon>
        <taxon>Oscillatoriales</taxon>
        <taxon>Laspinemataceae</taxon>
        <taxon>Laspinema</taxon>
        <taxon>Laspinema palackyanum</taxon>
    </lineage>
</organism>
<evidence type="ECO:0000313" key="4">
    <source>
        <dbReference type="EMBL" id="MCT7965990.1"/>
    </source>
</evidence>
<feature type="domain" description="UspA" evidence="3">
    <location>
        <begin position="177"/>
        <end position="299"/>
    </location>
</feature>
<dbReference type="PANTHER" id="PTHR43010:SF1">
    <property type="entry name" value="USPA DOMAIN-CONTAINING PROTEIN"/>
    <property type="match status" value="1"/>
</dbReference>
<dbReference type="PRINTS" id="PR01438">
    <property type="entry name" value="UNVRSLSTRESS"/>
</dbReference>
<evidence type="ECO:0000313" key="5">
    <source>
        <dbReference type="Proteomes" id="UP001525890"/>
    </source>
</evidence>
<accession>A0ABT2MML0</accession>
<name>A0ABT2MML0_9CYAN</name>
<dbReference type="InterPro" id="IPR051688">
    <property type="entry name" value="USP_A"/>
</dbReference>
<protein>
    <submittedName>
        <fullName evidence="4">Universal stress protein</fullName>
    </submittedName>
</protein>
<dbReference type="Proteomes" id="UP001525890">
    <property type="component" value="Unassembled WGS sequence"/>
</dbReference>
<dbReference type="InterPro" id="IPR006015">
    <property type="entry name" value="Universal_stress_UspA"/>
</dbReference>
<dbReference type="SUPFAM" id="SSF52402">
    <property type="entry name" value="Adenine nucleotide alpha hydrolases-like"/>
    <property type="match status" value="2"/>
</dbReference>
<dbReference type="InterPro" id="IPR006016">
    <property type="entry name" value="UspA"/>
</dbReference>
<dbReference type="Gene3D" id="3.40.50.12370">
    <property type="match status" value="1"/>
</dbReference>
<reference evidence="4 5" key="1">
    <citation type="journal article" date="2022" name="Front. Microbiol.">
        <title>High genomic differentiation and limited gene flow indicate recent cryptic speciation within the genus Laspinema (cyanobacteria).</title>
        <authorList>
            <person name="Stanojkovic A."/>
            <person name="Skoupy S."/>
            <person name="Skaloud P."/>
            <person name="Dvorak P."/>
        </authorList>
    </citation>
    <scope>NUCLEOTIDE SEQUENCE [LARGE SCALE GENOMIC DNA]</scope>
    <source>
        <strain evidence="4 5">D2a</strain>
    </source>
</reference>
<proteinExistence type="inferred from homology"/>
<feature type="domain" description="UspA" evidence="3">
    <location>
        <begin position="13"/>
        <end position="171"/>
    </location>
</feature>
<dbReference type="PANTHER" id="PTHR43010">
    <property type="entry name" value="UNIVERSAL STRESS PROTEIN SLR1230"/>
    <property type="match status" value="1"/>
</dbReference>